<organism evidence="1 2">
    <name type="scientific">Coprinopsis marcescibilis</name>
    <name type="common">Agaric fungus</name>
    <name type="synonym">Psathyrella marcescibilis</name>
    <dbReference type="NCBI Taxonomy" id="230819"/>
    <lineage>
        <taxon>Eukaryota</taxon>
        <taxon>Fungi</taxon>
        <taxon>Dikarya</taxon>
        <taxon>Basidiomycota</taxon>
        <taxon>Agaricomycotina</taxon>
        <taxon>Agaricomycetes</taxon>
        <taxon>Agaricomycetidae</taxon>
        <taxon>Agaricales</taxon>
        <taxon>Agaricineae</taxon>
        <taxon>Psathyrellaceae</taxon>
        <taxon>Coprinopsis</taxon>
    </lineage>
</organism>
<dbReference type="STRING" id="230819.A0A5C3L5L6"/>
<dbReference type="OrthoDB" id="2946666at2759"/>
<reference evidence="1 2" key="1">
    <citation type="journal article" date="2019" name="Nat. Ecol. Evol.">
        <title>Megaphylogeny resolves global patterns of mushroom evolution.</title>
        <authorList>
            <person name="Varga T."/>
            <person name="Krizsan K."/>
            <person name="Foldi C."/>
            <person name="Dima B."/>
            <person name="Sanchez-Garcia M."/>
            <person name="Sanchez-Ramirez S."/>
            <person name="Szollosi G.J."/>
            <person name="Szarkandi J.G."/>
            <person name="Papp V."/>
            <person name="Albert L."/>
            <person name="Andreopoulos W."/>
            <person name="Angelini C."/>
            <person name="Antonin V."/>
            <person name="Barry K.W."/>
            <person name="Bougher N.L."/>
            <person name="Buchanan P."/>
            <person name="Buyck B."/>
            <person name="Bense V."/>
            <person name="Catcheside P."/>
            <person name="Chovatia M."/>
            <person name="Cooper J."/>
            <person name="Damon W."/>
            <person name="Desjardin D."/>
            <person name="Finy P."/>
            <person name="Geml J."/>
            <person name="Haridas S."/>
            <person name="Hughes K."/>
            <person name="Justo A."/>
            <person name="Karasinski D."/>
            <person name="Kautmanova I."/>
            <person name="Kiss B."/>
            <person name="Kocsube S."/>
            <person name="Kotiranta H."/>
            <person name="LaButti K.M."/>
            <person name="Lechner B.E."/>
            <person name="Liimatainen K."/>
            <person name="Lipzen A."/>
            <person name="Lukacs Z."/>
            <person name="Mihaltcheva S."/>
            <person name="Morgado L.N."/>
            <person name="Niskanen T."/>
            <person name="Noordeloos M.E."/>
            <person name="Ohm R.A."/>
            <person name="Ortiz-Santana B."/>
            <person name="Ovrebo C."/>
            <person name="Racz N."/>
            <person name="Riley R."/>
            <person name="Savchenko A."/>
            <person name="Shiryaev A."/>
            <person name="Soop K."/>
            <person name="Spirin V."/>
            <person name="Szebenyi C."/>
            <person name="Tomsovsky M."/>
            <person name="Tulloss R.E."/>
            <person name="Uehling J."/>
            <person name="Grigoriev I.V."/>
            <person name="Vagvolgyi C."/>
            <person name="Papp T."/>
            <person name="Martin F.M."/>
            <person name="Miettinen O."/>
            <person name="Hibbett D.S."/>
            <person name="Nagy L.G."/>
        </authorList>
    </citation>
    <scope>NUCLEOTIDE SEQUENCE [LARGE SCALE GENOMIC DNA]</scope>
    <source>
        <strain evidence="1 2">CBS 121175</strain>
    </source>
</reference>
<dbReference type="EMBL" id="ML210157">
    <property type="protein sequence ID" value="TFK28304.1"/>
    <property type="molecule type" value="Genomic_DNA"/>
</dbReference>
<dbReference type="AlphaFoldDB" id="A0A5C3L5L6"/>
<name>A0A5C3L5L6_COPMA</name>
<gene>
    <name evidence="1" type="ORF">FA15DRAFT_634213</name>
</gene>
<accession>A0A5C3L5L6</accession>
<evidence type="ECO:0000313" key="1">
    <source>
        <dbReference type="EMBL" id="TFK28304.1"/>
    </source>
</evidence>
<protein>
    <submittedName>
        <fullName evidence="1">Uncharacterized protein</fullName>
    </submittedName>
</protein>
<sequence length="382" mass="43009">MSIMAHLPILQLVHDKHVVPPFLYPKERHIDLKVLIDICPDREDYLHIHSIADIRADLKLRPVGDKGPWEWLYQSIGSPVLSGTTVSASNDEDDEDDVSVGCKINSPRLSILNETVLSAKASARRIPVVPWVQHGSHISLESLNLTVHEALISPRQLGPTHILVAYESRPRRASGRICEMPINDFLFAMNVPNLAPRKDEDGASLPPIPRRIHGDLHRVLIAVPHLLTFPELVVYLHNKNQAELFRKIVPQWIHDIMHPLPSISPRTEFEASLNALRGTTCSWFAGLRRFNPFRSGKPKVERSKPLLNATDASQRTISSIARELEATARTLREEQLIVSTTVGLNALRENLQFVGYFDVDLWLEMDTMRGILMKAVTSVAKV</sequence>
<proteinExistence type="predicted"/>
<evidence type="ECO:0000313" key="2">
    <source>
        <dbReference type="Proteomes" id="UP000307440"/>
    </source>
</evidence>
<dbReference type="Proteomes" id="UP000307440">
    <property type="component" value="Unassembled WGS sequence"/>
</dbReference>
<keyword evidence="2" id="KW-1185">Reference proteome</keyword>